<gene>
    <name evidence="2" type="ORF">SMN809_LOCUS13438</name>
</gene>
<dbReference type="SUPFAM" id="SSF54495">
    <property type="entry name" value="UBC-like"/>
    <property type="match status" value="1"/>
</dbReference>
<reference evidence="2" key="1">
    <citation type="submission" date="2021-02" db="EMBL/GenBank/DDBJ databases">
        <authorList>
            <person name="Nowell W R."/>
        </authorList>
    </citation>
    <scope>NUCLEOTIDE SEQUENCE</scope>
</reference>
<dbReference type="Pfam" id="PF00179">
    <property type="entry name" value="UQ_con"/>
    <property type="match status" value="1"/>
</dbReference>
<dbReference type="Proteomes" id="UP000676336">
    <property type="component" value="Unassembled WGS sequence"/>
</dbReference>
<evidence type="ECO:0000313" key="3">
    <source>
        <dbReference type="Proteomes" id="UP000676336"/>
    </source>
</evidence>
<protein>
    <recommendedName>
        <fullName evidence="1">UBC core domain-containing protein</fullName>
    </recommendedName>
</protein>
<dbReference type="AlphaFoldDB" id="A0A8S2P2J9"/>
<dbReference type="InterPro" id="IPR050113">
    <property type="entry name" value="Ub_conjugating_enzyme"/>
</dbReference>
<accession>A0A8S2P2J9</accession>
<organism evidence="2 3">
    <name type="scientific">Rotaria magnacalcarata</name>
    <dbReference type="NCBI Taxonomy" id="392030"/>
    <lineage>
        <taxon>Eukaryota</taxon>
        <taxon>Metazoa</taxon>
        <taxon>Spiralia</taxon>
        <taxon>Gnathifera</taxon>
        <taxon>Rotifera</taxon>
        <taxon>Eurotatoria</taxon>
        <taxon>Bdelloidea</taxon>
        <taxon>Philodinida</taxon>
        <taxon>Philodinidae</taxon>
        <taxon>Rotaria</taxon>
    </lineage>
</organism>
<evidence type="ECO:0000259" key="1">
    <source>
        <dbReference type="PROSITE" id="PS50127"/>
    </source>
</evidence>
<dbReference type="PROSITE" id="PS50127">
    <property type="entry name" value="UBC_2"/>
    <property type="match status" value="1"/>
</dbReference>
<evidence type="ECO:0000313" key="2">
    <source>
        <dbReference type="EMBL" id="CAF4028397.1"/>
    </source>
</evidence>
<dbReference type="PANTHER" id="PTHR24067">
    <property type="entry name" value="UBIQUITIN-CONJUGATING ENZYME E2"/>
    <property type="match status" value="1"/>
</dbReference>
<proteinExistence type="predicted"/>
<dbReference type="InterPro" id="IPR016135">
    <property type="entry name" value="UBQ-conjugating_enzyme/RWD"/>
</dbReference>
<comment type="caution">
    <text evidence="2">The sequence shown here is derived from an EMBL/GenBank/DDBJ whole genome shotgun (WGS) entry which is preliminary data.</text>
</comment>
<dbReference type="SMART" id="SM00212">
    <property type="entry name" value="UBCc"/>
    <property type="match status" value="1"/>
</dbReference>
<dbReference type="InterPro" id="IPR000608">
    <property type="entry name" value="UBC"/>
</dbReference>
<feature type="domain" description="UBC core" evidence="1">
    <location>
        <begin position="4"/>
        <end position="153"/>
    </location>
</feature>
<dbReference type="EMBL" id="CAJOBI010005309">
    <property type="protein sequence ID" value="CAF4028397.1"/>
    <property type="molecule type" value="Genomic_DNA"/>
</dbReference>
<name>A0A8S2P2J9_9BILA</name>
<dbReference type="Gene3D" id="3.10.110.10">
    <property type="entry name" value="Ubiquitin Conjugating Enzyme"/>
    <property type="match status" value="1"/>
</dbReference>
<sequence length="552" mass="63869">MHSRAYLLIKRDLYLLDNNPVDGIDIEPISDENIFDLTLFLRPRLGSMWFGSMFRIFCSFYDTFNVQPPVLQFDQMHIPYHPNVDPITGRVNVTASEKWSSRFTLRSLLDELVNAFTTPDEKALINSDAMRMLKYRPSDYQAIIHESIIKSQHLMDSINDEKSNLGRSPGFLPKGKDANRARLRTPVIGARRQRNNLSFNQRVSFEDYLNTWKGIATSKPNPNDENPLLSYLSLQPKLQAQHLALNPNELARQLDDRAIQFERLKYGKLTNDEPTRKLVQVSQMSLAENNQRQLVVTEANSRIDETSNYENSFQIKQEPNIVQSDEVDELLQWTQFECTFELLKKILPSDNTLPTTIDELFHAMMSSDNDWRLAQYFMRHKGYRSLLSATSSVSDDNSLSQEEEFNIIAQPSSALLPLNDNHASSNFDDENILTPYERLQQCLEPITRLARDFNLNFATEIQLNVNNDNMPSSSQQSQIASSIHAGQFQRVRSETSSTTSERYRIMHDVLRAFNNNDHETSYESMSNDNEKPCCFEINGRDLLNDSKRRRYY</sequence>